<protein>
    <submittedName>
        <fullName evidence="2">Uncharacterized protein</fullName>
    </submittedName>
</protein>
<feature type="compositionally biased region" description="Basic residues" evidence="1">
    <location>
        <begin position="29"/>
        <end position="41"/>
    </location>
</feature>
<evidence type="ECO:0000256" key="1">
    <source>
        <dbReference type="SAM" id="MobiDB-lite"/>
    </source>
</evidence>
<dbReference type="AlphaFoldDB" id="A0A6L2MXK4"/>
<dbReference type="EMBL" id="BKCJ010007709">
    <property type="protein sequence ID" value="GEU78613.1"/>
    <property type="molecule type" value="Genomic_DNA"/>
</dbReference>
<accession>A0A6L2MXK4</accession>
<evidence type="ECO:0000313" key="2">
    <source>
        <dbReference type="EMBL" id="GEU78613.1"/>
    </source>
</evidence>
<feature type="compositionally biased region" description="Acidic residues" evidence="1">
    <location>
        <begin position="164"/>
        <end position="180"/>
    </location>
</feature>
<sequence>MMYNETLFKKPASPQLTTVPVSPEEPTKKSKKVKTHAKKSSKAPAVGVAIRETPETPLSKKKEKMTFEKRKGIDLLSKVALTKEDQYEDNRKKSLRDVYKTHPSGSGTVIKTAPSAAKIKPSITNEGTEVKKVIKKETQSDSDKGSDSMHKTDENELDSKFDQEENEEEIGDDEEEEEDEFVKTPSNDSDDETKISDKTKDEEDEEMDYTTNQLYDDVDIRLNKPVQANDETVQKEDTDAELTNI</sequence>
<feature type="compositionally biased region" description="Basic and acidic residues" evidence="1">
    <location>
        <begin position="128"/>
        <end position="163"/>
    </location>
</feature>
<reference evidence="2" key="1">
    <citation type="journal article" date="2019" name="Sci. Rep.">
        <title>Draft genome of Tanacetum cinerariifolium, the natural source of mosquito coil.</title>
        <authorList>
            <person name="Yamashiro T."/>
            <person name="Shiraishi A."/>
            <person name="Satake H."/>
            <person name="Nakayama K."/>
        </authorList>
    </citation>
    <scope>NUCLEOTIDE SEQUENCE</scope>
</reference>
<organism evidence="2">
    <name type="scientific">Tanacetum cinerariifolium</name>
    <name type="common">Dalmatian daisy</name>
    <name type="synonym">Chrysanthemum cinerariifolium</name>
    <dbReference type="NCBI Taxonomy" id="118510"/>
    <lineage>
        <taxon>Eukaryota</taxon>
        <taxon>Viridiplantae</taxon>
        <taxon>Streptophyta</taxon>
        <taxon>Embryophyta</taxon>
        <taxon>Tracheophyta</taxon>
        <taxon>Spermatophyta</taxon>
        <taxon>Magnoliopsida</taxon>
        <taxon>eudicotyledons</taxon>
        <taxon>Gunneridae</taxon>
        <taxon>Pentapetalae</taxon>
        <taxon>asterids</taxon>
        <taxon>campanulids</taxon>
        <taxon>Asterales</taxon>
        <taxon>Asteraceae</taxon>
        <taxon>Asteroideae</taxon>
        <taxon>Anthemideae</taxon>
        <taxon>Anthemidinae</taxon>
        <taxon>Tanacetum</taxon>
    </lineage>
</organism>
<gene>
    <name evidence="2" type="ORF">Tci_050591</name>
</gene>
<name>A0A6L2MXK4_TANCI</name>
<feature type="region of interest" description="Disordered" evidence="1">
    <location>
        <begin position="83"/>
        <end position="245"/>
    </location>
</feature>
<feature type="compositionally biased region" description="Basic and acidic residues" evidence="1">
    <location>
        <begin position="83"/>
        <end position="100"/>
    </location>
</feature>
<proteinExistence type="predicted"/>
<comment type="caution">
    <text evidence="2">The sequence shown here is derived from an EMBL/GenBank/DDBJ whole genome shotgun (WGS) entry which is preliminary data.</text>
</comment>
<feature type="compositionally biased region" description="Basic and acidic residues" evidence="1">
    <location>
        <begin position="192"/>
        <end position="201"/>
    </location>
</feature>
<feature type="region of interest" description="Disordered" evidence="1">
    <location>
        <begin position="1"/>
        <end position="47"/>
    </location>
</feature>